<dbReference type="Proteomes" id="UP000253769">
    <property type="component" value="Unassembled WGS sequence"/>
</dbReference>
<organism evidence="1 2">
    <name type="scientific">Motiliproteus coralliicola</name>
    <dbReference type="NCBI Taxonomy" id="2283196"/>
    <lineage>
        <taxon>Bacteria</taxon>
        <taxon>Pseudomonadati</taxon>
        <taxon>Pseudomonadota</taxon>
        <taxon>Gammaproteobacteria</taxon>
        <taxon>Oceanospirillales</taxon>
        <taxon>Oceanospirillaceae</taxon>
        <taxon>Motiliproteus</taxon>
    </lineage>
</organism>
<sequence>MRNKNNHKKDKDMSKPVVLLVHGMGTHQPGNMTKEFTKGVNEAAVFLGLNSFDISEKVDLKEYNYSEKLDDIRKKAADHQGSISEYLQFISGGGLGSIASKLSSMEAKFGNDEFLYTHWLDVFYYGLTYHNEEIRAEWAEELNKLILFCHKNGRKLHVVGHSLGTAIVHDALAKLYREEVDFGDTLHLSAKSERFESLWMVANVSRLLFILTRFTDPNHSIVHDSNPDMLGCSNYFYNVGNKFDPFLLVKRYKRDIENGRHICFGEVRKRDDDLKVNPHDLTEYMACPDITRLFLYRTLGYKFSITVQDEARKKYRATTIQGNLSEAEEKISQFVNDLGDIQPNNISTVINSFEAAKKAIKEVRSLAD</sequence>
<keyword evidence="1" id="KW-0378">Hydrolase</keyword>
<proteinExistence type="predicted"/>
<keyword evidence="2" id="KW-1185">Reference proteome</keyword>
<comment type="caution">
    <text evidence="1">The sequence shown here is derived from an EMBL/GenBank/DDBJ whole genome shotgun (WGS) entry which is preliminary data.</text>
</comment>
<dbReference type="SUPFAM" id="SSF53474">
    <property type="entry name" value="alpha/beta-Hydrolases"/>
    <property type="match status" value="1"/>
</dbReference>
<gene>
    <name evidence="1" type="ORF">DV711_10795</name>
</gene>
<dbReference type="EMBL" id="QQOH01000003">
    <property type="protein sequence ID" value="RDE19378.1"/>
    <property type="molecule type" value="Genomic_DNA"/>
</dbReference>
<reference evidence="1 2" key="1">
    <citation type="submission" date="2018-07" db="EMBL/GenBank/DDBJ databases">
        <title>Motiliproteus coralliicola sp. nov., a bacterium isolated from Coral.</title>
        <authorList>
            <person name="Wang G."/>
        </authorList>
    </citation>
    <scope>NUCLEOTIDE SEQUENCE [LARGE SCALE GENOMIC DNA]</scope>
    <source>
        <strain evidence="1 2">C34</strain>
    </source>
</reference>
<protein>
    <submittedName>
        <fullName evidence="1">Alpha/beta hydrolase</fullName>
    </submittedName>
</protein>
<dbReference type="GO" id="GO:0016787">
    <property type="term" value="F:hydrolase activity"/>
    <property type="evidence" value="ECO:0007669"/>
    <property type="project" value="UniProtKB-KW"/>
</dbReference>
<dbReference type="AlphaFoldDB" id="A0A369WBJ2"/>
<evidence type="ECO:0000313" key="1">
    <source>
        <dbReference type="EMBL" id="RDE19378.1"/>
    </source>
</evidence>
<name>A0A369WBJ2_9GAMM</name>
<dbReference type="Gene3D" id="3.40.50.1820">
    <property type="entry name" value="alpha/beta hydrolase"/>
    <property type="match status" value="1"/>
</dbReference>
<dbReference type="InterPro" id="IPR029058">
    <property type="entry name" value="AB_hydrolase_fold"/>
</dbReference>
<accession>A0A369WBJ2</accession>
<evidence type="ECO:0000313" key="2">
    <source>
        <dbReference type="Proteomes" id="UP000253769"/>
    </source>
</evidence>